<organism evidence="3 4">
    <name type="scientific">Caenorhabditis elegans</name>
    <dbReference type="NCBI Taxonomy" id="6239"/>
    <lineage>
        <taxon>Eukaryota</taxon>
        <taxon>Metazoa</taxon>
        <taxon>Ecdysozoa</taxon>
        <taxon>Nematoda</taxon>
        <taxon>Chromadorea</taxon>
        <taxon>Rhabditida</taxon>
        <taxon>Rhabditina</taxon>
        <taxon>Rhabditomorpha</taxon>
        <taxon>Rhabditoidea</taxon>
        <taxon>Rhabditidae</taxon>
        <taxon>Peloderinae</taxon>
        <taxon>Caenorhabditis</taxon>
    </lineage>
</organism>
<dbReference type="Gene3D" id="3.10.100.10">
    <property type="entry name" value="Mannose-Binding Protein A, subunit A"/>
    <property type="match status" value="1"/>
</dbReference>
<accession>G4RYA4</accession>
<dbReference type="EMBL" id="BX284604">
    <property type="protein sequence ID" value="CCD63962.1"/>
    <property type="molecule type" value="Genomic_DNA"/>
</dbReference>
<proteinExistence type="evidence at protein level"/>
<dbReference type="Bgee" id="WBGene00009515">
    <property type="expression patterns" value="Expressed in adult organism and 2 other cell types or tissues"/>
</dbReference>
<dbReference type="CTD" id="3565354"/>
<protein>
    <submittedName>
        <fullName evidence="3">C-type lectin domain-containing protein</fullName>
    </submittedName>
</protein>
<evidence type="ECO:0000313" key="5">
    <source>
        <dbReference type="WormBase" id="F38A1.1"/>
    </source>
</evidence>
<dbReference type="SMR" id="A4F318"/>
<keyword evidence="4" id="KW-1185">Reference proteome</keyword>
<dbReference type="PhylomeDB" id="A4F318"/>
<dbReference type="InterPro" id="IPR055578">
    <property type="entry name" value="DUF7154"/>
</dbReference>
<dbReference type="SUPFAM" id="SSF56436">
    <property type="entry name" value="C-type lectin-like"/>
    <property type="match status" value="1"/>
</dbReference>
<evidence type="ECO:0000313" key="4">
    <source>
        <dbReference type="Proteomes" id="UP000001940"/>
    </source>
</evidence>
<dbReference type="OrthoDB" id="6162106at2759"/>
<dbReference type="eggNOG" id="KOG4297">
    <property type="taxonomic scope" value="Eukaryota"/>
</dbReference>
<reference evidence="3 4" key="1">
    <citation type="journal article" date="1998" name="Science">
        <title>Genome sequence of the nematode C. elegans: a platform for investigating biology.</title>
        <authorList>
            <consortium name="The C. elegans sequencing consortium"/>
            <person name="Sulson J.E."/>
            <person name="Waterston R."/>
        </authorList>
    </citation>
    <scope>NUCLEOTIDE SEQUENCE [LARGE SCALE GENOMIC DNA]</scope>
    <source>
        <strain evidence="3 4">Bristol N2</strain>
    </source>
</reference>
<dbReference type="InterPro" id="IPR016186">
    <property type="entry name" value="C-type_lectin-like/link_sf"/>
</dbReference>
<gene>
    <name evidence="3 5" type="primary">clec-170</name>
    <name evidence="3" type="ORF">CELE_F38A1.1</name>
    <name evidence="5" type="ORF">F38A1.1</name>
</gene>
<dbReference type="InParanoid" id="A4F318"/>
<feature type="signal peptide" evidence="1">
    <location>
        <begin position="1"/>
        <end position="17"/>
    </location>
</feature>
<dbReference type="FunCoup" id="A4F318">
    <property type="interactions" value="14"/>
</dbReference>
<dbReference type="CDD" id="cd00037">
    <property type="entry name" value="CLECT"/>
    <property type="match status" value="1"/>
</dbReference>
<dbReference type="AGR" id="WB:WBGene00009515"/>
<dbReference type="PaxDb" id="6239-F38A1.1"/>
<dbReference type="PANTHER" id="PTHR23062:SF3">
    <property type="entry name" value="ANF_RECEPTOR DOMAIN-CONTAINING PROTEIN-RELATED"/>
    <property type="match status" value="1"/>
</dbReference>
<dbReference type="Pfam" id="PF00059">
    <property type="entry name" value="Lectin_C"/>
    <property type="match status" value="1"/>
</dbReference>
<dbReference type="Proteomes" id="UP000001940">
    <property type="component" value="Chromosome IV"/>
</dbReference>
<sequence length="495" mass="55637">MILQLFLPLVLASFAHSACLDSRDKEIKGLCFTFVSQQLTFNDARNWCHYQNPVTSSYLAYVPDQYTSSFLASDARTAFETNSGSFWIGLSRNSSSSPFAWDNGSPVTYTNFGTQLGQNYLAQSVVNTKWNAFGENDKNLFVCSYSPVAPPTFSPPSISTTQQIPITFAPPLVSTTQKITPVISTTQRMPVTEENSCKPTENGTILFAFSNDYGAQTVKKAWDGYPFKVTPCSGYAIARFDVRVEESIVYFTDFGDAQSYVYSHLPDSKLGFRDKKAGSDALQMVEKFYNSNKIPICGSIVLILLKRYPNDWDISKTVSLVRQHHGIVHALCSADPSGGTQSKAIHSLTSKTNGLYNIGKGRDFHNLIDWFPMYSYKHPIYCANPVLSGQKIIELPPMNVPFSTYYEVYVTVQDHIPISSFVSMDLIMKNDNYSGGNFQVYSKDVSGILASHSNHFSPVTYSMQLQYEYKNWAEEDTQVRVYSDRLPPYWLPYCD</sequence>
<evidence type="ECO:0000256" key="1">
    <source>
        <dbReference type="SAM" id="SignalP"/>
    </source>
</evidence>
<dbReference type="PeptideAtlas" id="A4F318"/>
<accession>A4F318</accession>
<keyword evidence="6" id="KW-1267">Proteomics identification</keyword>
<dbReference type="RefSeq" id="NP_741312.3">
    <property type="nucleotide sequence ID" value="NM_171263.7"/>
</dbReference>
<feature type="chain" id="PRO_5002668521" evidence="1">
    <location>
        <begin position="18"/>
        <end position="495"/>
    </location>
</feature>
<dbReference type="WormBase" id="F38A1.1">
    <property type="protein sequence ID" value="CE41536"/>
    <property type="gene ID" value="WBGene00009515"/>
    <property type="gene designation" value="clec-170"/>
</dbReference>
<feature type="domain" description="C-type lectin" evidence="2">
    <location>
        <begin position="27"/>
        <end position="144"/>
    </location>
</feature>
<dbReference type="HOGENOM" id="CLU_046757_0_0_1"/>
<name>A4F318_CAEEL</name>
<dbReference type="KEGG" id="cel:CELE_F38A1.1"/>
<evidence type="ECO:0000313" key="3">
    <source>
        <dbReference type="EMBL" id="CCD63962.1"/>
    </source>
</evidence>
<dbReference type="Pfam" id="PF23673">
    <property type="entry name" value="DUF7154"/>
    <property type="match status" value="1"/>
</dbReference>
<dbReference type="PANTHER" id="PTHR23062">
    <property type="entry name" value="HYPOTHETICAL PROTEIN C.ELEGANS"/>
    <property type="match status" value="1"/>
</dbReference>
<dbReference type="GeneID" id="3565354"/>
<dbReference type="InterPro" id="IPR001304">
    <property type="entry name" value="C-type_lectin-like"/>
</dbReference>
<dbReference type="UCSC" id="F38A1.1">
    <property type="organism name" value="c. elegans"/>
</dbReference>
<dbReference type="SMART" id="SM00034">
    <property type="entry name" value="CLECT"/>
    <property type="match status" value="1"/>
</dbReference>
<dbReference type="PROSITE" id="PS50041">
    <property type="entry name" value="C_TYPE_LECTIN_2"/>
    <property type="match status" value="1"/>
</dbReference>
<dbReference type="InterPro" id="IPR016187">
    <property type="entry name" value="CTDL_fold"/>
</dbReference>
<evidence type="ECO:0000259" key="2">
    <source>
        <dbReference type="PROSITE" id="PS50041"/>
    </source>
</evidence>
<keyword evidence="1" id="KW-0732">Signal</keyword>
<dbReference type="AlphaFoldDB" id="A4F318"/>
<evidence type="ECO:0007829" key="6">
    <source>
        <dbReference type="PeptideAtlas" id="A4F318"/>
    </source>
</evidence>